<reference evidence="1 2" key="1">
    <citation type="submission" date="2021-06" db="EMBL/GenBank/DDBJ databases">
        <authorList>
            <person name="Kallberg Y."/>
            <person name="Tangrot J."/>
            <person name="Rosling A."/>
        </authorList>
    </citation>
    <scope>NUCLEOTIDE SEQUENCE [LARGE SCALE GENOMIC DNA]</scope>
    <source>
        <strain evidence="1 2">120-4 pot B 10/14</strain>
    </source>
</reference>
<gene>
    <name evidence="1" type="ORF">GMARGA_LOCUS20902</name>
</gene>
<proteinExistence type="predicted"/>
<organism evidence="1 2">
    <name type="scientific">Gigaspora margarita</name>
    <dbReference type="NCBI Taxonomy" id="4874"/>
    <lineage>
        <taxon>Eukaryota</taxon>
        <taxon>Fungi</taxon>
        <taxon>Fungi incertae sedis</taxon>
        <taxon>Mucoromycota</taxon>
        <taxon>Glomeromycotina</taxon>
        <taxon>Glomeromycetes</taxon>
        <taxon>Diversisporales</taxon>
        <taxon>Gigasporaceae</taxon>
        <taxon>Gigaspora</taxon>
    </lineage>
</organism>
<evidence type="ECO:0000313" key="1">
    <source>
        <dbReference type="EMBL" id="CAG8788890.1"/>
    </source>
</evidence>
<dbReference type="Proteomes" id="UP000789901">
    <property type="component" value="Unassembled WGS sequence"/>
</dbReference>
<sequence length="352" mass="41694">SVIEIGQENETENSDSSQRFKKWEYVYLITFNDKRKRSTNNCSGIVSENKDEILIEFKRQLYSVSINQLLGKKAHDKATKLHKNVEKNFKFKEVVAFFVQMDEKPCLLNNNDEIKRQRNQKDSIFELLTKETCKIREELEKKNLWNKVNEQIQYVKLNKRLVEFILEVQQNPFINIPKCENQSLFSNTKDLLWRIPEYIMQSSSINKSTWEHNILDSIIKYITYDLEDDIFIRYYEWEVLLREVSNGPFINTTQTQSHISDDHDKLGKCAKDALDDALNYFINRSAKTFKEVDTFLIHAQGTFLELFILDQEFEPFFRLRKLCNISIPCKQGTIGGIIDLVQNLQTFRDMCF</sequence>
<keyword evidence="2" id="KW-1185">Reference proteome</keyword>
<evidence type="ECO:0000313" key="2">
    <source>
        <dbReference type="Proteomes" id="UP000789901"/>
    </source>
</evidence>
<protein>
    <submittedName>
        <fullName evidence="1">19284_t:CDS:1</fullName>
    </submittedName>
</protein>
<accession>A0ABN7VNI6</accession>
<feature type="non-terminal residue" evidence="1">
    <location>
        <position position="352"/>
    </location>
</feature>
<comment type="caution">
    <text evidence="1">The sequence shown here is derived from an EMBL/GenBank/DDBJ whole genome shotgun (WGS) entry which is preliminary data.</text>
</comment>
<name>A0ABN7VNI6_GIGMA</name>
<dbReference type="EMBL" id="CAJVQB010018805">
    <property type="protein sequence ID" value="CAG8788890.1"/>
    <property type="molecule type" value="Genomic_DNA"/>
</dbReference>
<feature type="non-terminal residue" evidence="1">
    <location>
        <position position="1"/>
    </location>
</feature>